<dbReference type="EMBL" id="PGGC01000001">
    <property type="protein sequence ID" value="PJG60767.1"/>
    <property type="molecule type" value="Genomic_DNA"/>
</dbReference>
<keyword evidence="1" id="KW-0472">Membrane</keyword>
<organism evidence="2 3">
    <name type="scientific">Aeromonas cavernicola</name>
    <dbReference type="NCBI Taxonomy" id="1006623"/>
    <lineage>
        <taxon>Bacteria</taxon>
        <taxon>Pseudomonadati</taxon>
        <taxon>Pseudomonadota</taxon>
        <taxon>Gammaproteobacteria</taxon>
        <taxon>Aeromonadales</taxon>
        <taxon>Aeromonadaceae</taxon>
        <taxon>Aeromonas</taxon>
    </lineage>
</organism>
<feature type="transmembrane region" description="Helical" evidence="1">
    <location>
        <begin position="92"/>
        <end position="114"/>
    </location>
</feature>
<accession>A0A2H9U9T4</accession>
<feature type="transmembrane region" description="Helical" evidence="1">
    <location>
        <begin position="126"/>
        <end position="145"/>
    </location>
</feature>
<protein>
    <submittedName>
        <fullName evidence="2">Uncharacterized protein</fullName>
    </submittedName>
</protein>
<evidence type="ECO:0000313" key="3">
    <source>
        <dbReference type="Proteomes" id="UP000235861"/>
    </source>
</evidence>
<proteinExistence type="predicted"/>
<comment type="caution">
    <text evidence="2">The sequence shown here is derived from an EMBL/GenBank/DDBJ whole genome shotgun (WGS) entry which is preliminary data.</text>
</comment>
<feature type="transmembrane region" description="Helical" evidence="1">
    <location>
        <begin position="24"/>
        <end position="42"/>
    </location>
</feature>
<reference evidence="2 3" key="1">
    <citation type="submission" date="2017-11" db="EMBL/GenBank/DDBJ databases">
        <title>Draft genome sequence of environmental isolate Aeromonas cavernicola sp. nov. MDC 2508.</title>
        <authorList>
            <person name="Colston S.M."/>
            <person name="Navarro A."/>
            <person name="Martinez-Murcia A.J."/>
            <person name="Graf J."/>
        </authorList>
    </citation>
    <scope>NUCLEOTIDE SEQUENCE [LARGE SCALE GENOMIC DNA]</scope>
    <source>
        <strain evidence="2 3">MDC 2508</strain>
    </source>
</reference>
<keyword evidence="1" id="KW-1133">Transmembrane helix</keyword>
<gene>
    <name evidence="2" type="ORF">CUC53_00015</name>
</gene>
<evidence type="ECO:0000313" key="2">
    <source>
        <dbReference type="EMBL" id="PJG60767.1"/>
    </source>
</evidence>
<dbReference type="RefSeq" id="WP_100292260.1">
    <property type="nucleotide sequence ID" value="NZ_PGGC01000001.1"/>
</dbReference>
<sequence length="152" mass="17083">MYFWKIADLKNDIQSGFLSEKDKFIYLFTMMLITLIGFELSFTTPSKPNTTWQIIDSVSTVIMAAIGFYWAYRANGGAAGQDFIGKSISILFVLTIRFCALLIPVILCLMTYYISTTSGEEIVTGTAVDTLPFIILQGLFYARFIKHIGDVK</sequence>
<keyword evidence="1" id="KW-0812">Transmembrane</keyword>
<feature type="transmembrane region" description="Helical" evidence="1">
    <location>
        <begin position="54"/>
        <end position="72"/>
    </location>
</feature>
<dbReference type="AlphaFoldDB" id="A0A2H9U9T4"/>
<evidence type="ECO:0000256" key="1">
    <source>
        <dbReference type="SAM" id="Phobius"/>
    </source>
</evidence>
<dbReference type="OrthoDB" id="2857684at2"/>
<keyword evidence="3" id="KW-1185">Reference proteome</keyword>
<name>A0A2H9U9T4_9GAMM</name>
<dbReference type="Proteomes" id="UP000235861">
    <property type="component" value="Unassembled WGS sequence"/>
</dbReference>